<dbReference type="Proteomes" id="UP001107558">
    <property type="component" value="Chromosome 2"/>
</dbReference>
<sequence>MDSIIQMYFVGCIKINLKFIVILVILLSNNGSGLIAPVNVDKSNSAKLIIEHEKIAQNQSSRQGMDYGTNSINDEYMMELPVTVPSSSSSSLSSTLNINKTFFMSSNNSIVTSQVGSVVHLSCLVHVNGDETISWIRRKDYHLLTVGSTTYSSDERFSAIHYNETGDWQLMIKFVQLRDNGLYECAVSSHPSISLFVHLEVTESRAEIDGPIEKFLRVGSTLRLTCRVLRSIENPIYLFWYHNNRMINYDVHLGVNVTIEADNKFSELVIAQTTVNHSGNFTCAPSNAASASNVIHILNGENTIGLAAYGGAAGDSMNAKNQSIYVQTLLLLVIATYQFISQLQIS</sequence>
<keyword evidence="4" id="KW-1185">Reference proteome</keyword>
<dbReference type="SUPFAM" id="SSF48726">
    <property type="entry name" value="Immunoglobulin"/>
    <property type="match status" value="2"/>
</dbReference>
<dbReference type="EMBL" id="JADBJN010000002">
    <property type="protein sequence ID" value="KAG5674949.1"/>
    <property type="molecule type" value="Genomic_DNA"/>
</dbReference>
<comment type="caution">
    <text evidence="3">The sequence shown here is derived from an EMBL/GenBank/DDBJ whole genome shotgun (WGS) entry which is preliminary data.</text>
</comment>
<dbReference type="InterPro" id="IPR036179">
    <property type="entry name" value="Ig-like_dom_sf"/>
</dbReference>
<dbReference type="InterPro" id="IPR003598">
    <property type="entry name" value="Ig_sub2"/>
</dbReference>
<dbReference type="InterPro" id="IPR007110">
    <property type="entry name" value="Ig-like_dom"/>
</dbReference>
<evidence type="ECO:0000313" key="4">
    <source>
        <dbReference type="Proteomes" id="UP001107558"/>
    </source>
</evidence>
<dbReference type="PROSITE" id="PS50835">
    <property type="entry name" value="IG_LIKE"/>
    <property type="match status" value="2"/>
</dbReference>
<dbReference type="SMART" id="SM00408">
    <property type="entry name" value="IGc2"/>
    <property type="match status" value="2"/>
</dbReference>
<proteinExistence type="predicted"/>
<organism evidence="3 4">
    <name type="scientific">Polypedilum vanderplanki</name>
    <name type="common">Sleeping chironomid midge</name>
    <dbReference type="NCBI Taxonomy" id="319348"/>
    <lineage>
        <taxon>Eukaryota</taxon>
        <taxon>Metazoa</taxon>
        <taxon>Ecdysozoa</taxon>
        <taxon>Arthropoda</taxon>
        <taxon>Hexapoda</taxon>
        <taxon>Insecta</taxon>
        <taxon>Pterygota</taxon>
        <taxon>Neoptera</taxon>
        <taxon>Endopterygota</taxon>
        <taxon>Diptera</taxon>
        <taxon>Nematocera</taxon>
        <taxon>Chironomoidea</taxon>
        <taxon>Chironomidae</taxon>
        <taxon>Chironominae</taxon>
        <taxon>Polypedilum</taxon>
        <taxon>Polypedilum</taxon>
    </lineage>
</organism>
<dbReference type="InterPro" id="IPR013783">
    <property type="entry name" value="Ig-like_fold"/>
</dbReference>
<dbReference type="PANTHER" id="PTHR23279:SF37">
    <property type="entry name" value="DEFECTIVE PROBOSCIS EXTENSION RESPONSE 13, ISOFORM B"/>
    <property type="match status" value="1"/>
</dbReference>
<evidence type="ECO:0000259" key="2">
    <source>
        <dbReference type="PROSITE" id="PS50835"/>
    </source>
</evidence>
<feature type="transmembrane region" description="Helical" evidence="1">
    <location>
        <begin position="7"/>
        <end position="27"/>
    </location>
</feature>
<accession>A0A9J6BZF5</accession>
<feature type="domain" description="Ig-like" evidence="2">
    <location>
        <begin position="85"/>
        <end position="189"/>
    </location>
</feature>
<dbReference type="InterPro" id="IPR013106">
    <property type="entry name" value="Ig_V-set"/>
</dbReference>
<keyword evidence="1" id="KW-1133">Transmembrane helix</keyword>
<dbReference type="Gene3D" id="2.60.40.10">
    <property type="entry name" value="Immunoglobulins"/>
    <property type="match status" value="2"/>
</dbReference>
<evidence type="ECO:0000256" key="1">
    <source>
        <dbReference type="SAM" id="Phobius"/>
    </source>
</evidence>
<dbReference type="OrthoDB" id="5359219at2759"/>
<keyword evidence="1" id="KW-0472">Membrane</keyword>
<dbReference type="AlphaFoldDB" id="A0A9J6BZF5"/>
<keyword evidence="1" id="KW-0812">Transmembrane</keyword>
<dbReference type="GO" id="GO:0032589">
    <property type="term" value="C:neuron projection membrane"/>
    <property type="evidence" value="ECO:0007669"/>
    <property type="project" value="TreeGrafter"/>
</dbReference>
<dbReference type="PANTHER" id="PTHR23279">
    <property type="entry name" value="DEFECTIVE PROBOSCIS EXTENSION RESPONSE DPR -RELATED"/>
    <property type="match status" value="1"/>
</dbReference>
<dbReference type="GO" id="GO:0050808">
    <property type="term" value="P:synapse organization"/>
    <property type="evidence" value="ECO:0007669"/>
    <property type="project" value="TreeGrafter"/>
</dbReference>
<dbReference type="FunFam" id="2.60.40.10:FF:000129">
    <property type="entry name" value="CLUMA_CG018772, isoform A"/>
    <property type="match status" value="1"/>
</dbReference>
<evidence type="ECO:0000313" key="3">
    <source>
        <dbReference type="EMBL" id="KAG5674949.1"/>
    </source>
</evidence>
<dbReference type="InterPro" id="IPR037448">
    <property type="entry name" value="Zig-8"/>
</dbReference>
<name>A0A9J6BZF5_POLVA</name>
<dbReference type="Pfam" id="PF07686">
    <property type="entry name" value="V-set"/>
    <property type="match status" value="1"/>
</dbReference>
<protein>
    <recommendedName>
        <fullName evidence="2">Ig-like domain-containing protein</fullName>
    </recommendedName>
</protein>
<gene>
    <name evidence="3" type="ORF">PVAND_004893</name>
</gene>
<feature type="domain" description="Ig-like" evidence="2">
    <location>
        <begin position="191"/>
        <end position="296"/>
    </location>
</feature>
<dbReference type="SMART" id="SM00409">
    <property type="entry name" value="IG"/>
    <property type="match status" value="2"/>
</dbReference>
<dbReference type="InterPro" id="IPR003599">
    <property type="entry name" value="Ig_sub"/>
</dbReference>
<reference evidence="3" key="1">
    <citation type="submission" date="2021-03" db="EMBL/GenBank/DDBJ databases">
        <title>Chromosome level genome of the anhydrobiotic midge Polypedilum vanderplanki.</title>
        <authorList>
            <person name="Yoshida Y."/>
            <person name="Kikawada T."/>
            <person name="Gusev O."/>
        </authorList>
    </citation>
    <scope>NUCLEOTIDE SEQUENCE</scope>
    <source>
        <strain evidence="3">NIAS01</strain>
        <tissue evidence="3">Whole body or cell culture</tissue>
    </source>
</reference>
<dbReference type="Pfam" id="PF13927">
    <property type="entry name" value="Ig_3"/>
    <property type="match status" value="1"/>
</dbReference>